<evidence type="ECO:0000259" key="3">
    <source>
        <dbReference type="Pfam" id="PF20152"/>
    </source>
</evidence>
<feature type="region of interest" description="Disordered" evidence="1">
    <location>
        <begin position="589"/>
        <end position="613"/>
    </location>
</feature>
<feature type="transmembrane region" description="Helical" evidence="2">
    <location>
        <begin position="294"/>
        <end position="312"/>
    </location>
</feature>
<dbReference type="AlphaFoldDB" id="A0A9P6VXC2"/>
<dbReference type="PANTHER" id="PTHR40465">
    <property type="entry name" value="CHROMOSOME 1, WHOLE GENOME SHOTGUN SEQUENCE"/>
    <property type="match status" value="1"/>
</dbReference>
<name>A0A9P6VXC2_RHOMI</name>
<dbReference type="Pfam" id="PF20152">
    <property type="entry name" value="DUF6534"/>
    <property type="match status" value="1"/>
</dbReference>
<proteinExistence type="predicted"/>
<evidence type="ECO:0000256" key="1">
    <source>
        <dbReference type="SAM" id="MobiDB-lite"/>
    </source>
</evidence>
<dbReference type="Proteomes" id="UP000777482">
    <property type="component" value="Unassembled WGS sequence"/>
</dbReference>
<feature type="domain" description="DUF6534" evidence="3">
    <location>
        <begin position="372"/>
        <end position="459"/>
    </location>
</feature>
<dbReference type="Pfam" id="PF08561">
    <property type="entry name" value="Ribosomal_L37"/>
    <property type="match status" value="1"/>
</dbReference>
<feature type="transmembrane region" description="Helical" evidence="2">
    <location>
        <begin position="406"/>
        <end position="430"/>
    </location>
</feature>
<gene>
    <name evidence="4" type="ORF">C6P46_005730</name>
</gene>
<protein>
    <recommendedName>
        <fullName evidence="3">DUF6534 domain-containing protein</fullName>
    </recommendedName>
</protein>
<comment type="caution">
    <text evidence="4">The sequence shown here is derived from an EMBL/GenBank/DDBJ whole genome shotgun (WGS) entry which is preliminary data.</text>
</comment>
<keyword evidence="2" id="KW-0472">Membrane</keyword>
<feature type="transmembrane region" description="Helical" evidence="2">
    <location>
        <begin position="324"/>
        <end position="347"/>
    </location>
</feature>
<keyword evidence="5" id="KW-1185">Reference proteome</keyword>
<dbReference type="OrthoDB" id="2526919at2759"/>
<dbReference type="InterPro" id="IPR013870">
    <property type="entry name" value="Ribosomal_mL54"/>
</dbReference>
<feature type="compositionally biased region" description="Low complexity" evidence="1">
    <location>
        <begin position="488"/>
        <end position="498"/>
    </location>
</feature>
<keyword evidence="2" id="KW-1133">Transmembrane helix</keyword>
<feature type="transmembrane region" description="Helical" evidence="2">
    <location>
        <begin position="436"/>
        <end position="456"/>
    </location>
</feature>
<dbReference type="PANTHER" id="PTHR40465:SF1">
    <property type="entry name" value="DUF6534 DOMAIN-CONTAINING PROTEIN"/>
    <property type="match status" value="1"/>
</dbReference>
<evidence type="ECO:0000256" key="2">
    <source>
        <dbReference type="SAM" id="Phobius"/>
    </source>
</evidence>
<organism evidence="4 5">
    <name type="scientific">Rhodotorula mucilaginosa</name>
    <name type="common">Yeast</name>
    <name type="synonym">Rhodotorula rubra</name>
    <dbReference type="NCBI Taxonomy" id="5537"/>
    <lineage>
        <taxon>Eukaryota</taxon>
        <taxon>Fungi</taxon>
        <taxon>Dikarya</taxon>
        <taxon>Basidiomycota</taxon>
        <taxon>Pucciniomycotina</taxon>
        <taxon>Microbotryomycetes</taxon>
        <taxon>Sporidiobolales</taxon>
        <taxon>Sporidiobolaceae</taxon>
        <taxon>Rhodotorula</taxon>
    </lineage>
</organism>
<accession>A0A9P6VXC2</accession>
<dbReference type="InterPro" id="IPR045339">
    <property type="entry name" value="DUF6534"/>
</dbReference>
<evidence type="ECO:0000313" key="5">
    <source>
        <dbReference type="Proteomes" id="UP000777482"/>
    </source>
</evidence>
<evidence type="ECO:0000313" key="4">
    <source>
        <dbReference type="EMBL" id="KAG0658487.1"/>
    </source>
</evidence>
<feature type="transmembrane region" description="Helical" evidence="2">
    <location>
        <begin position="359"/>
        <end position="385"/>
    </location>
</feature>
<sequence length="629" mass="67855">MQCTCQRLASVLRQPTRRTVTPFSTVRAFASSPSPRAAASAQPSAAAASAVPESSCPPGTVLKNLSFVKDAADPVALEDDKYPAWVWTLAESARKAPKEGADEAANLRNQRKALKAERKPSAFASDVYQFSFSPGTNLSAKQRLYTHASSSSKGQGARAALFRHNGPDLPRRRSILGQIAVLREKRASAEAMSRDSRVRLRPRGMSSLSHLEVPCSRPLTTAKALQYTLLRGADLSDLRNTVQFDSTIGPFKRLADPFPLRRTDPLHVYAARYHAIQWPAVVAHAPWSFAVEPALTGLMAAVVHIFYAHRVVVLAADDGSSRPLSVLITVLTLVQLSFGVAVSVKIFHFDREFARFNGWFWGACVWLGAASANDILICASYMYYLNRTSKVMAGPFERSSQAVIKVASIVLATNGLSALCAILATILFGVFHRANWHIIVQLTLAKLLALSLLIALNARTLLADLLGVDPCIFQSCGATKRCQGLSPLPGGAGPSSKGQQQTTWSRANGPYGHAAERGGFDMLRPPKSPGPSIVFSPDNMVVHGANGDVYPCSASAGNNHIAARVSSNRNLRADLRFPSRRASYPESIEFEDEVEGDGGAHSRVDSVQSSSETARPLVCLVLSKLASRN</sequence>
<keyword evidence="2" id="KW-0812">Transmembrane</keyword>
<feature type="region of interest" description="Disordered" evidence="1">
    <location>
        <begin position="488"/>
        <end position="510"/>
    </location>
</feature>
<reference evidence="4 5" key="1">
    <citation type="submission" date="2020-11" db="EMBL/GenBank/DDBJ databases">
        <title>Kefir isolates.</title>
        <authorList>
            <person name="Marcisauskas S."/>
            <person name="Kim Y."/>
            <person name="Blasche S."/>
        </authorList>
    </citation>
    <scope>NUCLEOTIDE SEQUENCE [LARGE SCALE GENOMIC DNA]</scope>
    <source>
        <strain evidence="4 5">KR</strain>
    </source>
</reference>
<dbReference type="EMBL" id="PUHQ01000065">
    <property type="protein sequence ID" value="KAG0658487.1"/>
    <property type="molecule type" value="Genomic_DNA"/>
</dbReference>